<keyword evidence="5 14" id="KW-0812">Transmembrane</keyword>
<keyword evidence="8 14" id="KW-0472">Membrane</keyword>
<reference evidence="16" key="1">
    <citation type="submission" date="2017-01" db="EMBL/GenBank/DDBJ databases">
        <authorList>
            <person name="Mah S.A."/>
            <person name="Swanson W.J."/>
            <person name="Moy G.W."/>
            <person name="Vacquier V.D."/>
        </authorList>
    </citation>
    <scope>NUCLEOTIDE SEQUENCE [LARGE SCALE GENOMIC DNA]</scope>
    <source>
        <strain evidence="16">124861</strain>
    </source>
</reference>
<keyword evidence="7 14" id="KW-1133">Transmembrane helix</keyword>
<dbReference type="PANTHER" id="PTHR39579">
    <property type="entry name" value="INNER MEMBRANE PROTEIN YHCB"/>
    <property type="match status" value="1"/>
</dbReference>
<dbReference type="PANTHER" id="PTHR39579:SF1">
    <property type="entry name" value="INNER MEMBRANE PROTEIN YHCB"/>
    <property type="match status" value="1"/>
</dbReference>
<feature type="transmembrane region" description="Helical" evidence="14">
    <location>
        <begin position="12"/>
        <end position="30"/>
    </location>
</feature>
<sequence>MNTTLPWEAQLVLAALAGLVCGLLIMWLILRSKVNQNRQDRETLMQEFGQYRQKVDEHFIETAAAVDDLNRSYQKVIQHFSKSAHSLMDKKTLQEQLNKRSSAAVTLAYLSHSDHQDGGTPDFAVPPPSVMGEIEGAGKNNDADIALEEQTPVSDIPVIDPPALAQESWPQKGDEVNQDAQGQENIK</sequence>
<evidence type="ECO:0000256" key="14">
    <source>
        <dbReference type="SAM" id="Phobius"/>
    </source>
</evidence>
<evidence type="ECO:0000313" key="16">
    <source>
        <dbReference type="Proteomes" id="UP000193303"/>
    </source>
</evidence>
<dbReference type="GO" id="GO:0005886">
    <property type="term" value="C:plasma membrane"/>
    <property type="evidence" value="ECO:0007669"/>
    <property type="project" value="UniProtKB-SubCell"/>
</dbReference>
<dbReference type="GO" id="GO:0008360">
    <property type="term" value="P:regulation of cell shape"/>
    <property type="evidence" value="ECO:0007669"/>
    <property type="project" value="UniProtKB-KW"/>
</dbReference>
<comment type="subcellular location">
    <subcellularLocation>
        <location evidence="1">Cell inner membrane</location>
        <topology evidence="1">Single-pass membrane protein</topology>
    </subcellularLocation>
</comment>
<evidence type="ECO:0000256" key="2">
    <source>
        <dbReference type="ARBA" id="ARBA00022475"/>
    </source>
</evidence>
<accession>A0A1X3DJJ5</accession>
<dbReference type="Proteomes" id="UP000193303">
    <property type="component" value="Unassembled WGS sequence"/>
</dbReference>
<keyword evidence="4" id="KW-0132">Cell division</keyword>
<gene>
    <name evidence="15" type="ORF">BV912_03030</name>
</gene>
<evidence type="ECO:0000256" key="6">
    <source>
        <dbReference type="ARBA" id="ARBA00022960"/>
    </source>
</evidence>
<evidence type="ECO:0000313" key="15">
    <source>
        <dbReference type="EMBL" id="OSI23854.1"/>
    </source>
</evidence>
<feature type="compositionally biased region" description="Polar residues" evidence="13">
    <location>
        <begin position="178"/>
        <end position="187"/>
    </location>
</feature>
<evidence type="ECO:0000256" key="7">
    <source>
        <dbReference type="ARBA" id="ARBA00022989"/>
    </source>
</evidence>
<name>A0A1X3DJJ5_9NEIS</name>
<evidence type="ECO:0000256" key="9">
    <source>
        <dbReference type="ARBA" id="ARBA00023306"/>
    </source>
</evidence>
<evidence type="ECO:0000256" key="12">
    <source>
        <dbReference type="ARBA" id="ARBA00035727"/>
    </source>
</evidence>
<evidence type="ECO:0000256" key="1">
    <source>
        <dbReference type="ARBA" id="ARBA00004377"/>
    </source>
</evidence>
<evidence type="ECO:0000256" key="10">
    <source>
        <dbReference type="ARBA" id="ARBA00035657"/>
    </source>
</evidence>
<organism evidence="15 16">
    <name type="scientific">Neisseria dumasiana</name>
    <dbReference type="NCBI Taxonomy" id="1931275"/>
    <lineage>
        <taxon>Bacteria</taxon>
        <taxon>Pseudomonadati</taxon>
        <taxon>Pseudomonadota</taxon>
        <taxon>Betaproteobacteria</taxon>
        <taxon>Neisseriales</taxon>
        <taxon>Neisseriaceae</taxon>
        <taxon>Neisseria</taxon>
    </lineage>
</organism>
<feature type="region of interest" description="Disordered" evidence="13">
    <location>
        <begin position="132"/>
        <end position="187"/>
    </location>
</feature>
<keyword evidence="9" id="KW-0131">Cell cycle</keyword>
<evidence type="ECO:0000256" key="8">
    <source>
        <dbReference type="ARBA" id="ARBA00023136"/>
    </source>
</evidence>
<evidence type="ECO:0000256" key="5">
    <source>
        <dbReference type="ARBA" id="ARBA00022692"/>
    </source>
</evidence>
<evidence type="ECO:0000256" key="4">
    <source>
        <dbReference type="ARBA" id="ARBA00022618"/>
    </source>
</evidence>
<dbReference type="AlphaFoldDB" id="A0A1X3DJJ5"/>
<keyword evidence="6" id="KW-0133">Cell shape</keyword>
<proteinExistence type="inferred from homology"/>
<evidence type="ECO:0000256" key="3">
    <source>
        <dbReference type="ARBA" id="ARBA00022519"/>
    </source>
</evidence>
<dbReference type="Pfam" id="PF06295">
    <property type="entry name" value="ZapG-like"/>
    <property type="match status" value="1"/>
</dbReference>
<keyword evidence="2" id="KW-1003">Cell membrane</keyword>
<dbReference type="GO" id="GO:0051301">
    <property type="term" value="P:cell division"/>
    <property type="evidence" value="ECO:0007669"/>
    <property type="project" value="UniProtKB-KW"/>
</dbReference>
<comment type="caution">
    <text evidence="15">The sequence shown here is derived from an EMBL/GenBank/DDBJ whole genome shotgun (WGS) entry which is preliminary data.</text>
</comment>
<comment type="similarity">
    <text evidence="10">Belongs to the ZapG family.</text>
</comment>
<dbReference type="RefSeq" id="WP_180384075.1">
    <property type="nucleotide sequence ID" value="NZ_MTAB01000005.1"/>
</dbReference>
<dbReference type="InterPro" id="IPR009386">
    <property type="entry name" value="ZapG-like"/>
</dbReference>
<evidence type="ECO:0000256" key="11">
    <source>
        <dbReference type="ARBA" id="ARBA00035703"/>
    </source>
</evidence>
<dbReference type="EMBL" id="MTAB01000005">
    <property type="protein sequence ID" value="OSI23854.1"/>
    <property type="molecule type" value="Genomic_DNA"/>
</dbReference>
<evidence type="ECO:0000256" key="13">
    <source>
        <dbReference type="SAM" id="MobiDB-lite"/>
    </source>
</evidence>
<keyword evidence="3" id="KW-0997">Cell inner membrane</keyword>
<protein>
    <recommendedName>
        <fullName evidence="11">Z-ring associated protein G</fullName>
    </recommendedName>
    <alternativeName>
        <fullName evidence="12">Cell division protein ZapG</fullName>
    </alternativeName>
</protein>
<dbReference type="STRING" id="1931275.BV914_01980"/>